<keyword evidence="6" id="KW-0238">DNA-binding</keyword>
<dbReference type="InterPro" id="IPR049730">
    <property type="entry name" value="SNF2/RAD54-like_C"/>
</dbReference>
<feature type="compositionally biased region" description="Basic and acidic residues" evidence="9">
    <location>
        <begin position="938"/>
        <end position="955"/>
    </location>
</feature>
<keyword evidence="1" id="KW-0547">Nucleotide-binding</keyword>
<keyword evidence="8" id="KW-0804">Transcription</keyword>
<dbReference type="Gene3D" id="3.30.360.80">
    <property type="match status" value="1"/>
</dbReference>
<evidence type="ECO:0000256" key="8">
    <source>
        <dbReference type="ARBA" id="ARBA00023163"/>
    </source>
</evidence>
<dbReference type="Pfam" id="PF12137">
    <property type="entry name" value="RapA_C"/>
    <property type="match status" value="1"/>
</dbReference>
<dbReference type="GO" id="GO:0016817">
    <property type="term" value="F:hydrolase activity, acting on acid anhydrides"/>
    <property type="evidence" value="ECO:0007669"/>
    <property type="project" value="InterPro"/>
</dbReference>
<dbReference type="InterPro" id="IPR040766">
    <property type="entry name" value="Tudor_2_RapA"/>
</dbReference>
<evidence type="ECO:0000256" key="6">
    <source>
        <dbReference type="ARBA" id="ARBA00023125"/>
    </source>
</evidence>
<dbReference type="CDD" id="cd18793">
    <property type="entry name" value="SF2_C_SNF"/>
    <property type="match status" value="1"/>
</dbReference>
<dbReference type="PROSITE" id="PS51192">
    <property type="entry name" value="HELICASE_ATP_BIND_1"/>
    <property type="match status" value="1"/>
</dbReference>
<dbReference type="Pfam" id="PF18339">
    <property type="entry name" value="Tudor_1_RapA"/>
    <property type="match status" value="1"/>
</dbReference>
<dbReference type="SMART" id="SM00487">
    <property type="entry name" value="DEXDc"/>
    <property type="match status" value="1"/>
</dbReference>
<dbReference type="PROSITE" id="PS51194">
    <property type="entry name" value="HELICASE_CTER"/>
    <property type="match status" value="1"/>
</dbReference>
<dbReference type="InterPro" id="IPR040765">
    <property type="entry name" value="Tudor_1_RapA"/>
</dbReference>
<evidence type="ECO:0000313" key="13">
    <source>
        <dbReference type="Proteomes" id="UP000019141"/>
    </source>
</evidence>
<keyword evidence="3" id="KW-0347">Helicase</keyword>
<proteinExistence type="inferred from homology"/>
<evidence type="ECO:0000256" key="4">
    <source>
        <dbReference type="ARBA" id="ARBA00022840"/>
    </source>
</evidence>
<dbReference type="Gene3D" id="2.30.30.140">
    <property type="match status" value="1"/>
</dbReference>
<dbReference type="Gene3D" id="6.10.140.1500">
    <property type="match status" value="1"/>
</dbReference>
<keyword evidence="13" id="KW-1185">Reference proteome</keyword>
<dbReference type="SMART" id="SM00490">
    <property type="entry name" value="HELICc"/>
    <property type="match status" value="1"/>
</dbReference>
<dbReference type="InterPro" id="IPR014001">
    <property type="entry name" value="Helicase_ATP-bd"/>
</dbReference>
<keyword evidence="5" id="KW-0805">Transcription regulation</keyword>
<gene>
    <name evidence="12" type="ORF">ETSY1_09685</name>
</gene>
<dbReference type="HAMAP" id="MF_01821">
    <property type="entry name" value="Helicase_RapA"/>
    <property type="match status" value="1"/>
</dbReference>
<dbReference type="Gene3D" id="2.30.30.930">
    <property type="match status" value="1"/>
</dbReference>
<dbReference type="GO" id="GO:0006355">
    <property type="term" value="P:regulation of DNA-templated transcription"/>
    <property type="evidence" value="ECO:0007669"/>
    <property type="project" value="InterPro"/>
</dbReference>
<organism evidence="12 13">
    <name type="scientific">Entotheonella factor</name>
    <dbReference type="NCBI Taxonomy" id="1429438"/>
    <lineage>
        <taxon>Bacteria</taxon>
        <taxon>Pseudomonadati</taxon>
        <taxon>Nitrospinota/Tectimicrobiota group</taxon>
        <taxon>Candidatus Tectimicrobiota</taxon>
        <taxon>Candidatus Entotheonellia</taxon>
        <taxon>Candidatus Entotheonellales</taxon>
        <taxon>Candidatus Entotheonellaceae</taxon>
        <taxon>Candidatus Entotheonella</taxon>
    </lineage>
</organism>
<reference evidence="12 13" key="1">
    <citation type="journal article" date="2014" name="Nature">
        <title>An environmental bacterial taxon with a large and distinct metabolic repertoire.</title>
        <authorList>
            <person name="Wilson M.C."/>
            <person name="Mori T."/>
            <person name="Ruckert C."/>
            <person name="Uria A.R."/>
            <person name="Helf M.J."/>
            <person name="Takada K."/>
            <person name="Gernert C."/>
            <person name="Steffens U.A."/>
            <person name="Heycke N."/>
            <person name="Schmitt S."/>
            <person name="Rinke C."/>
            <person name="Helfrich E.J."/>
            <person name="Brachmann A.O."/>
            <person name="Gurgui C."/>
            <person name="Wakimoto T."/>
            <person name="Kracht M."/>
            <person name="Crusemann M."/>
            <person name="Hentschel U."/>
            <person name="Abe I."/>
            <person name="Matsunaga S."/>
            <person name="Kalinowski J."/>
            <person name="Takeyama H."/>
            <person name="Piel J."/>
        </authorList>
    </citation>
    <scope>NUCLEOTIDE SEQUENCE [LARGE SCALE GENOMIC DNA]</scope>
    <source>
        <strain evidence="13">TSY1</strain>
    </source>
</reference>
<dbReference type="Gene3D" id="3.40.50.300">
    <property type="entry name" value="P-loop containing nucleotide triphosphate hydrolases"/>
    <property type="match status" value="1"/>
</dbReference>
<evidence type="ECO:0000256" key="1">
    <source>
        <dbReference type="ARBA" id="ARBA00022741"/>
    </source>
</evidence>
<evidence type="ECO:0000256" key="3">
    <source>
        <dbReference type="ARBA" id="ARBA00022806"/>
    </source>
</evidence>
<name>W4LSM1_ENTF1</name>
<dbReference type="EMBL" id="AZHW01000298">
    <property type="protein sequence ID" value="ETX00850.1"/>
    <property type="molecule type" value="Genomic_DNA"/>
</dbReference>
<dbReference type="Pfam" id="PF00271">
    <property type="entry name" value="Helicase_C"/>
    <property type="match status" value="1"/>
</dbReference>
<dbReference type="NCBIfam" id="NF003426">
    <property type="entry name" value="PRK04914.1"/>
    <property type="match status" value="1"/>
</dbReference>
<keyword evidence="4" id="KW-0067">ATP-binding</keyword>
<feature type="domain" description="Helicase C-terminal" evidence="11">
    <location>
        <begin position="450"/>
        <end position="601"/>
    </location>
</feature>
<dbReference type="InterPro" id="IPR001650">
    <property type="entry name" value="Helicase_C-like"/>
</dbReference>
<dbReference type="InterPro" id="IPR000330">
    <property type="entry name" value="SNF2_N"/>
</dbReference>
<dbReference type="Pfam" id="PF00176">
    <property type="entry name" value="SNF2-rel_dom"/>
    <property type="match status" value="1"/>
</dbReference>
<evidence type="ECO:0000313" key="12">
    <source>
        <dbReference type="EMBL" id="ETX00850.1"/>
    </source>
</evidence>
<evidence type="ECO:0000256" key="7">
    <source>
        <dbReference type="ARBA" id="ARBA00023159"/>
    </source>
</evidence>
<dbReference type="Pfam" id="PF18337">
    <property type="entry name" value="Tudor_RapA"/>
    <property type="match status" value="1"/>
</dbReference>
<dbReference type="InterPro" id="IPR057342">
    <property type="entry name" value="DEXDc_RapA"/>
</dbReference>
<protein>
    <recommendedName>
        <fullName evidence="14">RNA polymerase-associated protein RapA</fullName>
    </recommendedName>
</protein>
<sequence length="955" mass="106948">MPDYVVGQRWISDTEPDLGLGHIQHVEARRVTINFEASGQTRLYATGSAPLTRVRFNAGDRIQSQHGWHMTVDRVEDSEGLLTYVGERDDGTAAALPEAELAHHIHFNQPKERLFAGQIDSDSWFRLRLEALRHQQDLARLPVRGLLGGRVDLIPHQLYIADEVSQRRAPRVLLADEVGLGKTIEAGLILHRLLLSERVGRVLVIVPDALLYQWLVEMLRRFNVRFAILDEERVAAWQEADPEANPFLEEPHVLCGLEFLTQHRAVAARALAGEWDMLIVDEAHHLQWSPEAASPAYNLVEALAMRTPSLLLLTATPEQLGRAGHFARLRLLDAQRFHDFDAFLEEEAGYLDTAAVATALGGDAVRLSAEEMALLRDRLPDDDIQPLWQRLERGTVEPEDRERLLDLLIDRHGTGRVLFRNTRAAVQGFPARCLVAHGLTEDGADARLAWLVQQLKDLAPERALLICQQAQTAIGLAASLRETIGLHAALFHEQMSIVERDRAAAYFADEESGTPLLICSEIGSEGRNFQFAHHLILFDLPQNPDLLEQRIGRLDRIGQQHTVHIHVPYLEDSHEAFWLRWYHEGLDAFEHTCPVGTTVLNALEEAYGQPLTDLATDPSGMDAMIDRTRELRLTQLALLEQGRDRLLELNSCRPQRAHALCESVAAADADPGVRHFMERVFDGYGVHFEDHSPGCWIAQPSDHMYITQFPGLPEEGSTLTTSREMALRREDIQFLSWDHPLVRGALDLILHSREGNVTVAAMQLASRSAGQVLVEGLFKLDCPADLQLQAQRYLPPDLLRVVVDADGCDCAVDIDADAVSEAAVGVPLHLARDLVEAQYETIRQQVAAAEALAEAQAPQLREQSVAQMEAELGAEFNRLAALAKVNPSIREDELEALQKEIDELREALSQSRVQMEAVRVLFYALRKRKGLKRGSTKGTKEHEGKKKGKCEERIR</sequence>
<dbReference type="PANTHER" id="PTHR45766">
    <property type="entry name" value="DNA ANNEALING HELICASE AND ENDONUCLEASE ZRANB3 FAMILY MEMBER"/>
    <property type="match status" value="1"/>
</dbReference>
<dbReference type="AlphaFoldDB" id="W4LSM1"/>
<comment type="caution">
    <text evidence="12">The sequence shown here is derived from an EMBL/GenBank/DDBJ whole genome shotgun (WGS) entry which is preliminary data.</text>
</comment>
<dbReference type="InterPro" id="IPR023949">
    <property type="entry name" value="Helicase_RapA"/>
</dbReference>
<dbReference type="GO" id="GO:0005524">
    <property type="term" value="F:ATP binding"/>
    <property type="evidence" value="ECO:0007669"/>
    <property type="project" value="UniProtKB-KW"/>
</dbReference>
<dbReference type="HOGENOM" id="CLU_011520_0_0_7"/>
<evidence type="ECO:0000259" key="11">
    <source>
        <dbReference type="PROSITE" id="PS51194"/>
    </source>
</evidence>
<keyword evidence="2" id="KW-0378">Hydrolase</keyword>
<evidence type="ECO:0000256" key="9">
    <source>
        <dbReference type="SAM" id="MobiDB-lite"/>
    </source>
</evidence>
<dbReference type="GO" id="GO:0004386">
    <property type="term" value="F:helicase activity"/>
    <property type="evidence" value="ECO:0007669"/>
    <property type="project" value="UniProtKB-KW"/>
</dbReference>
<dbReference type="InterPro" id="IPR022737">
    <property type="entry name" value="RapA_C"/>
</dbReference>
<evidence type="ECO:0000259" key="10">
    <source>
        <dbReference type="PROSITE" id="PS51192"/>
    </source>
</evidence>
<dbReference type="SUPFAM" id="SSF52540">
    <property type="entry name" value="P-loop containing nucleoside triphosphate hydrolases"/>
    <property type="match status" value="2"/>
</dbReference>
<evidence type="ECO:0000256" key="5">
    <source>
        <dbReference type="ARBA" id="ARBA00023015"/>
    </source>
</evidence>
<dbReference type="Gene3D" id="3.40.50.10810">
    <property type="entry name" value="Tandem AAA-ATPase domain"/>
    <property type="match status" value="1"/>
</dbReference>
<evidence type="ECO:0008006" key="14">
    <source>
        <dbReference type="Google" id="ProtNLM"/>
    </source>
</evidence>
<dbReference type="Proteomes" id="UP000019141">
    <property type="component" value="Unassembled WGS sequence"/>
</dbReference>
<dbReference type="InterPro" id="IPR038718">
    <property type="entry name" value="SNF2-like_sf"/>
</dbReference>
<evidence type="ECO:0000256" key="2">
    <source>
        <dbReference type="ARBA" id="ARBA00022801"/>
    </source>
</evidence>
<dbReference type="GO" id="GO:0003677">
    <property type="term" value="F:DNA binding"/>
    <property type="evidence" value="ECO:0007669"/>
    <property type="project" value="UniProtKB-KW"/>
</dbReference>
<dbReference type="PANTHER" id="PTHR45766:SF6">
    <property type="entry name" value="SWI_SNF-RELATED MATRIX-ASSOCIATED ACTIN-DEPENDENT REGULATOR OF CHROMATIN SUBFAMILY A-LIKE PROTEIN 1"/>
    <property type="match status" value="1"/>
</dbReference>
<dbReference type="PATRIC" id="fig|1429438.4.peg.1987"/>
<accession>W4LSM1</accession>
<feature type="domain" description="Helicase ATP-binding" evidence="10">
    <location>
        <begin position="163"/>
        <end position="335"/>
    </location>
</feature>
<dbReference type="InterPro" id="IPR027417">
    <property type="entry name" value="P-loop_NTPase"/>
</dbReference>
<keyword evidence="7" id="KW-0010">Activator</keyword>
<feature type="region of interest" description="Disordered" evidence="9">
    <location>
        <begin position="930"/>
        <end position="955"/>
    </location>
</feature>
<dbReference type="CDD" id="cd18011">
    <property type="entry name" value="DEXDc_RapA"/>
    <property type="match status" value="1"/>
</dbReference>